<dbReference type="Proteomes" id="UP001501627">
    <property type="component" value="Unassembled WGS sequence"/>
</dbReference>
<dbReference type="EMBL" id="BAABBP010000022">
    <property type="protein sequence ID" value="GAA3999349.1"/>
    <property type="molecule type" value="Genomic_DNA"/>
</dbReference>
<keyword evidence="5" id="KW-0410">Iron transport</keyword>
<dbReference type="InterPro" id="IPR036942">
    <property type="entry name" value="Beta-barrel_TonB_sf"/>
</dbReference>
<evidence type="ECO:0000256" key="7">
    <source>
        <dbReference type="ARBA" id="ARBA00022729"/>
    </source>
</evidence>
<proteinExistence type="inferred from homology"/>
<dbReference type="SUPFAM" id="SSF56935">
    <property type="entry name" value="Porins"/>
    <property type="match status" value="1"/>
</dbReference>
<evidence type="ECO:0000256" key="9">
    <source>
        <dbReference type="ARBA" id="ARBA00023065"/>
    </source>
</evidence>
<keyword evidence="4 14" id="KW-1134">Transmembrane beta strand</keyword>
<dbReference type="InterPro" id="IPR010105">
    <property type="entry name" value="TonB_sidphr_rcpt"/>
</dbReference>
<dbReference type="InterPro" id="IPR010917">
    <property type="entry name" value="TonB_rcpt_CS"/>
</dbReference>
<feature type="short sequence motif" description="TonB C-terminal box" evidence="15">
    <location>
        <begin position="751"/>
        <end position="768"/>
    </location>
</feature>
<feature type="compositionally biased region" description="Low complexity" evidence="17">
    <location>
        <begin position="93"/>
        <end position="105"/>
    </location>
</feature>
<dbReference type="InterPro" id="IPR058134">
    <property type="entry name" value="PirA/FepA/PfeA"/>
</dbReference>
<organism evidence="21 22">
    <name type="scientific">Comamonas faecalis</name>
    <dbReference type="NCBI Taxonomy" id="1387849"/>
    <lineage>
        <taxon>Bacteria</taxon>
        <taxon>Pseudomonadati</taxon>
        <taxon>Pseudomonadota</taxon>
        <taxon>Betaproteobacteria</taxon>
        <taxon>Burkholderiales</taxon>
        <taxon>Comamonadaceae</taxon>
        <taxon>Comamonas</taxon>
    </lineage>
</organism>
<evidence type="ECO:0000256" key="8">
    <source>
        <dbReference type="ARBA" id="ARBA00023004"/>
    </source>
</evidence>
<feature type="chain" id="PRO_5045672794" evidence="18">
    <location>
        <begin position="31"/>
        <end position="768"/>
    </location>
</feature>
<evidence type="ECO:0000256" key="12">
    <source>
        <dbReference type="ARBA" id="ARBA00023170"/>
    </source>
</evidence>
<comment type="caution">
    <text evidence="21">The sequence shown here is derived from an EMBL/GenBank/DDBJ whole genome shotgun (WGS) entry which is preliminary data.</text>
</comment>
<dbReference type="Pfam" id="PF00593">
    <property type="entry name" value="TonB_dep_Rec_b-barrel"/>
    <property type="match status" value="1"/>
</dbReference>
<keyword evidence="6 14" id="KW-0812">Transmembrane</keyword>
<evidence type="ECO:0000256" key="6">
    <source>
        <dbReference type="ARBA" id="ARBA00022692"/>
    </source>
</evidence>
<dbReference type="PROSITE" id="PS52016">
    <property type="entry name" value="TONB_DEPENDENT_REC_3"/>
    <property type="match status" value="1"/>
</dbReference>
<keyword evidence="8" id="KW-0408">Iron</keyword>
<keyword evidence="9" id="KW-0406">Ion transport</keyword>
<sequence length="768" mass="82120">MAIKAERPSWRLQTVAVAAALLCMQGGVQAQVAAPAPDGQAATLPVVEVLGTAENAWKQAPGVSTVTREDLDAQPTNDLAQVLREQPGVNFTSNSSSGQRGNNRQIDLRGMGPENTLILVDGKPVNSRSAVRYGWRGERDTRGDMNWVPPDAIDQIEVLRGPAAARYGNGAAGGVVNIITKGIPDKLGGSATLYYSLPEDSRDGAAQRTSFSLAGPLSGQLGFRLSGNIAKTDADAWDINAGHASTRTGIYAGTFPAGREGVRNRDLSARLTLKPAAGHTIDFDAAYARQGNIYAGDTQNTNNFTVNAAGDLVATSQRVWDALGSETNRMTRSTYALTHKGQYDFGSSNAYLQYERTRNRRMDEGLAGGTEGLFSSDHYSTARLSILTAHAEASARGKWGSLAHVMTVGGEWVDQRLDDANSVTQTTTEAGSVPGITGAGRSSKISARIASLFVEDNIEVTPSTLLTPGLRVDRHSTVGTNWSPSLNLSHYLDDRITLKAGVARAYKAPNLYQLNPNYLLYSRGIGCWGAGGSCYLQGNAGLKAETSINKELGVEYADDRLLAGLTLFHNDYRNKIEAGTAPVGNAVGGSNGSYANADIFTWTNVPKAVVSGVEGSFNIKLSPALKWSNNLTYMVQSKNKATGEQLSIIPRYTVNSRVEWRATAALQLLGSVTWYGRQKPNKLDYQGLALTGEETQSLSPYALVGVGARYSFTKDVTLTAGIDNLFDKRLYRKGNAVGVNNPRTIYGAGAATYNEPGRSFYAALGARF</sequence>
<evidence type="ECO:0000259" key="19">
    <source>
        <dbReference type="Pfam" id="PF00593"/>
    </source>
</evidence>
<feature type="domain" description="TonB-dependent receptor plug" evidence="20">
    <location>
        <begin position="62"/>
        <end position="175"/>
    </location>
</feature>
<reference evidence="22" key="1">
    <citation type="journal article" date="2019" name="Int. J. Syst. Evol. Microbiol.">
        <title>The Global Catalogue of Microorganisms (GCM) 10K type strain sequencing project: providing services to taxonomists for standard genome sequencing and annotation.</title>
        <authorList>
            <consortium name="The Broad Institute Genomics Platform"/>
            <consortium name="The Broad Institute Genome Sequencing Center for Infectious Disease"/>
            <person name="Wu L."/>
            <person name="Ma J."/>
        </authorList>
    </citation>
    <scope>NUCLEOTIDE SEQUENCE [LARGE SCALE GENOMIC DNA]</scope>
    <source>
        <strain evidence="22">JCM 17561</strain>
    </source>
</reference>
<dbReference type="RefSeq" id="WP_344869721.1">
    <property type="nucleotide sequence ID" value="NZ_BAABBP010000022.1"/>
</dbReference>
<keyword evidence="13 14" id="KW-0998">Cell outer membrane</keyword>
<dbReference type="InterPro" id="IPR037066">
    <property type="entry name" value="Plug_dom_sf"/>
</dbReference>
<keyword evidence="7 18" id="KW-0732">Signal</keyword>
<dbReference type="NCBIfam" id="NF010048">
    <property type="entry name" value="PRK13524.1"/>
    <property type="match status" value="1"/>
</dbReference>
<evidence type="ECO:0000256" key="5">
    <source>
        <dbReference type="ARBA" id="ARBA00022496"/>
    </source>
</evidence>
<dbReference type="InterPro" id="IPR039426">
    <property type="entry name" value="TonB-dep_rcpt-like"/>
</dbReference>
<evidence type="ECO:0000256" key="10">
    <source>
        <dbReference type="ARBA" id="ARBA00023077"/>
    </source>
</evidence>
<evidence type="ECO:0000256" key="14">
    <source>
        <dbReference type="PROSITE-ProRule" id="PRU01360"/>
    </source>
</evidence>
<evidence type="ECO:0000256" key="18">
    <source>
        <dbReference type="SAM" id="SignalP"/>
    </source>
</evidence>
<evidence type="ECO:0000256" key="15">
    <source>
        <dbReference type="PROSITE-ProRule" id="PRU10144"/>
    </source>
</evidence>
<evidence type="ECO:0000256" key="1">
    <source>
        <dbReference type="ARBA" id="ARBA00004571"/>
    </source>
</evidence>
<dbReference type="Pfam" id="PF07715">
    <property type="entry name" value="Plug"/>
    <property type="match status" value="1"/>
</dbReference>
<evidence type="ECO:0000313" key="21">
    <source>
        <dbReference type="EMBL" id="GAA3999349.1"/>
    </source>
</evidence>
<dbReference type="PROSITE" id="PS01156">
    <property type="entry name" value="TONB_DEPENDENT_REC_2"/>
    <property type="match status" value="1"/>
</dbReference>
<feature type="signal peptide" evidence="18">
    <location>
        <begin position="1"/>
        <end position="30"/>
    </location>
</feature>
<dbReference type="InterPro" id="IPR000531">
    <property type="entry name" value="Beta-barrel_TonB"/>
</dbReference>
<dbReference type="PANTHER" id="PTHR30069:SF51">
    <property type="entry name" value="FERRIENTEROBACTIN RECEPTOR"/>
    <property type="match status" value="1"/>
</dbReference>
<accession>A0ABP7RLR2</accession>
<evidence type="ECO:0000259" key="20">
    <source>
        <dbReference type="Pfam" id="PF07715"/>
    </source>
</evidence>
<dbReference type="InterPro" id="IPR012910">
    <property type="entry name" value="Plug_dom"/>
</dbReference>
<name>A0ABP7RLR2_9BURK</name>
<gene>
    <name evidence="21" type="primary">pfeA</name>
    <name evidence="21" type="ORF">GCM10022279_23840</name>
</gene>
<dbReference type="CDD" id="cd01347">
    <property type="entry name" value="ligand_gated_channel"/>
    <property type="match status" value="1"/>
</dbReference>
<dbReference type="Gene3D" id="2.40.170.20">
    <property type="entry name" value="TonB-dependent receptor, beta-barrel domain"/>
    <property type="match status" value="1"/>
</dbReference>
<evidence type="ECO:0000256" key="2">
    <source>
        <dbReference type="ARBA" id="ARBA00009810"/>
    </source>
</evidence>
<evidence type="ECO:0000313" key="22">
    <source>
        <dbReference type="Proteomes" id="UP001501627"/>
    </source>
</evidence>
<keyword evidence="3 14" id="KW-0813">Transport</keyword>
<feature type="domain" description="TonB-dependent receptor-like beta-barrel" evidence="19">
    <location>
        <begin position="295"/>
        <end position="725"/>
    </location>
</feature>
<dbReference type="PANTHER" id="PTHR30069">
    <property type="entry name" value="TONB-DEPENDENT OUTER MEMBRANE RECEPTOR"/>
    <property type="match status" value="1"/>
</dbReference>
<dbReference type="NCBIfam" id="TIGR01783">
    <property type="entry name" value="TonB-siderophor"/>
    <property type="match status" value="1"/>
</dbReference>
<evidence type="ECO:0000256" key="16">
    <source>
        <dbReference type="RuleBase" id="RU003357"/>
    </source>
</evidence>
<feature type="region of interest" description="Disordered" evidence="17">
    <location>
        <begin position="88"/>
        <end position="107"/>
    </location>
</feature>
<keyword evidence="22" id="KW-1185">Reference proteome</keyword>
<evidence type="ECO:0000256" key="4">
    <source>
        <dbReference type="ARBA" id="ARBA00022452"/>
    </source>
</evidence>
<evidence type="ECO:0000256" key="3">
    <source>
        <dbReference type="ARBA" id="ARBA00022448"/>
    </source>
</evidence>
<comment type="similarity">
    <text evidence="2 14 16">Belongs to the TonB-dependent receptor family.</text>
</comment>
<evidence type="ECO:0000256" key="13">
    <source>
        <dbReference type="ARBA" id="ARBA00023237"/>
    </source>
</evidence>
<comment type="subcellular location">
    <subcellularLocation>
        <location evidence="1 14">Cell outer membrane</location>
        <topology evidence="1 14">Multi-pass membrane protein</topology>
    </subcellularLocation>
</comment>
<evidence type="ECO:0000256" key="17">
    <source>
        <dbReference type="SAM" id="MobiDB-lite"/>
    </source>
</evidence>
<dbReference type="Gene3D" id="2.170.130.10">
    <property type="entry name" value="TonB-dependent receptor, plug domain"/>
    <property type="match status" value="1"/>
</dbReference>
<evidence type="ECO:0000256" key="11">
    <source>
        <dbReference type="ARBA" id="ARBA00023136"/>
    </source>
</evidence>
<dbReference type="NCBIfam" id="NF010051">
    <property type="entry name" value="PRK13528.1"/>
    <property type="match status" value="1"/>
</dbReference>
<protein>
    <submittedName>
        <fullName evidence="21">Siderophore enterobactin receptor PfeA</fullName>
    </submittedName>
</protein>
<keyword evidence="11 14" id="KW-0472">Membrane</keyword>
<keyword evidence="10 16" id="KW-0798">TonB box</keyword>
<keyword evidence="12 21" id="KW-0675">Receptor</keyword>